<feature type="coiled-coil region" evidence="3">
    <location>
        <begin position="1280"/>
        <end position="1363"/>
    </location>
</feature>
<dbReference type="SUPFAM" id="SSF57997">
    <property type="entry name" value="Tropomyosin"/>
    <property type="match status" value="1"/>
</dbReference>
<dbReference type="Gene3D" id="1.10.287.1490">
    <property type="match status" value="1"/>
</dbReference>
<dbReference type="InterPro" id="IPR011684">
    <property type="entry name" value="NAB"/>
</dbReference>
<dbReference type="GO" id="GO:0051015">
    <property type="term" value="F:actin filament binding"/>
    <property type="evidence" value="ECO:0007669"/>
    <property type="project" value="TreeGrafter"/>
</dbReference>
<feature type="coiled-coil region" evidence="3">
    <location>
        <begin position="1703"/>
        <end position="1730"/>
    </location>
</feature>
<organism evidence="6 7">
    <name type="scientific">Coptis chinensis</name>
    <dbReference type="NCBI Taxonomy" id="261450"/>
    <lineage>
        <taxon>Eukaryota</taxon>
        <taxon>Viridiplantae</taxon>
        <taxon>Streptophyta</taxon>
        <taxon>Embryophyta</taxon>
        <taxon>Tracheophyta</taxon>
        <taxon>Spermatophyta</taxon>
        <taxon>Magnoliopsida</taxon>
        <taxon>Ranunculales</taxon>
        <taxon>Ranunculaceae</taxon>
        <taxon>Coptidoideae</taxon>
        <taxon>Coptis</taxon>
    </lineage>
</organism>
<dbReference type="OrthoDB" id="10255522at2759"/>
<feature type="coiled-coil region" evidence="3">
    <location>
        <begin position="190"/>
        <end position="539"/>
    </location>
</feature>
<keyword evidence="1 3" id="KW-0175">Coiled coil</keyword>
<evidence type="ECO:0000259" key="5">
    <source>
        <dbReference type="PROSITE" id="PS51774"/>
    </source>
</evidence>
<evidence type="ECO:0000256" key="2">
    <source>
        <dbReference type="ARBA" id="ARBA00038006"/>
    </source>
</evidence>
<dbReference type="InterPro" id="IPR051861">
    <property type="entry name" value="NET_actin-binding_domain"/>
</dbReference>
<feature type="coiled-coil region" evidence="3">
    <location>
        <begin position="1182"/>
        <end position="1216"/>
    </location>
</feature>
<comment type="similarity">
    <text evidence="2">Belongs to the NET family.</text>
</comment>
<evidence type="ECO:0000256" key="1">
    <source>
        <dbReference type="ARBA" id="ARBA00023054"/>
    </source>
</evidence>
<reference evidence="6 7" key="1">
    <citation type="submission" date="2020-10" db="EMBL/GenBank/DDBJ databases">
        <title>The Coptis chinensis genome and diversification of protoberbering-type alkaloids.</title>
        <authorList>
            <person name="Wang B."/>
            <person name="Shu S."/>
            <person name="Song C."/>
            <person name="Liu Y."/>
        </authorList>
    </citation>
    <scope>NUCLEOTIDE SEQUENCE [LARGE SCALE GENOMIC DNA]</scope>
    <source>
        <strain evidence="6">HL-2020</strain>
        <tissue evidence="6">Leaf</tissue>
    </source>
</reference>
<evidence type="ECO:0000256" key="4">
    <source>
        <dbReference type="SAM" id="MobiDB-lite"/>
    </source>
</evidence>
<dbReference type="Proteomes" id="UP000631114">
    <property type="component" value="Unassembled WGS sequence"/>
</dbReference>
<feature type="coiled-coil region" evidence="3">
    <location>
        <begin position="1392"/>
        <end position="1419"/>
    </location>
</feature>
<dbReference type="PANTHER" id="PTHR32258:SF6">
    <property type="entry name" value="PROTEIN NETWORKED 1A"/>
    <property type="match status" value="1"/>
</dbReference>
<dbReference type="PROSITE" id="PS51774">
    <property type="entry name" value="NAB"/>
    <property type="match status" value="1"/>
</dbReference>
<name>A0A835IGJ3_9MAGN</name>
<evidence type="ECO:0000313" key="7">
    <source>
        <dbReference type="Proteomes" id="UP000631114"/>
    </source>
</evidence>
<evidence type="ECO:0000256" key="3">
    <source>
        <dbReference type="SAM" id="Coils"/>
    </source>
</evidence>
<dbReference type="EMBL" id="JADFTS010000002">
    <property type="protein sequence ID" value="KAF9618545.1"/>
    <property type="molecule type" value="Genomic_DNA"/>
</dbReference>
<dbReference type="Pfam" id="PF07765">
    <property type="entry name" value="KIP1"/>
    <property type="match status" value="1"/>
</dbReference>
<gene>
    <name evidence="6" type="ORF">IFM89_002240</name>
</gene>
<feature type="region of interest" description="Disordered" evidence="4">
    <location>
        <begin position="1649"/>
        <end position="1671"/>
    </location>
</feature>
<evidence type="ECO:0000313" key="6">
    <source>
        <dbReference type="EMBL" id="KAF9618545.1"/>
    </source>
</evidence>
<comment type="caution">
    <text evidence="6">The sequence shown here is derived from an EMBL/GenBank/DDBJ whole genome shotgun (WGS) entry which is preliminary data.</text>
</comment>
<sequence length="1870" mass="214014">MATLTHTDSRRKYSWWWDSHIPKNSKWLQENLTDMDSKVKAMIKLIEEDADSFARRAEMYYKKRPELMKLVEEFYRAYRALAERYDHATGALRQAHQTMAEAFPNQVPFVLPDDSPSSATETEPHTPEMTRPVRASLDPNDLQKDALGLSSSQFTSEKEGLEKASIFMMMTEWTPSQNLKAKVAAESVRAVNAETEVQTLKDVLAKLEAEKEAGLLQYRQSLERLVNVESEVSQAQEDTRRLQEQARRAEAEVQNLKQALAKLEAEKEAGDLQCRLNLERLSTLEAEFSRSQEDARELNERASKSETEVQALKQSLAVLESEKEAGVLQYQQCLEKISNLESRISRLEVEAGGLNERASKAESEAQTVKQALARLEAEKEACLVQYKQCMETISNLEVKLLHAENESITLKERADKAESSVQSLQHMIAKLNEDKEAAIVQFQNCLETVSNLENEISSAQEETKRLNNELAMGVAKLNDAEEQYLLLKKENRSLRSELETLVQKTDMQRRELSGKQDELERLQNRVHEESMRVMQAEAALHSLQNLHSQSLEAQRTLTGDLQKGFLMLKDMEHWSKSLEGELQHAKEENRSLNEQNLSSSLSISNLQEEIYRLKEMTRKLEEEVGLRLDERNALQQEIYCLKEEINDLNRQHNGVIKQVESVGLNPDSLGTSVKELQDENLKLNDIYQKESTEKVALLQKLENMEKMLEKNALLEISLSDLNAELESMREMVKTLEKSCQSFQEENFTLVAEKATLLSQLGIATKNMEKLSEKNASLENSLSDTNVELESLRLKSKSLQVSCQSLDNERSDLLTERNTLVSHLKIFQQKLEELERKYTELEEKCSVLEKEKESTIHQVKELRASLNLEKQEHASFSQSSEIRLVRLEDQIYILQEEGRWRTKEFEEEQERTIKSQVEIFILQKSIRDMEEKNFMLLIECEKHFEESKLSEKLITEMEQEYHEQQLEVKSLVNQLQNLRLGVWDLLKAVKVHPDYKCGDKITEDQMLLRYILEKVDDTEKSLVKTQDEKQHMCLENVVLGTLLRQMRLEMSDLASERNTLDQEFKMRLEELLILQSEKQDLLDMNGQLRLEVGAAGGREEVLNAEFEKLHVKFTDLQEAYVLAQNDHSDLYQGNISLMKEFSALNEEKCMLEEENNLLFGEAIALGNLSFIFKCFGTEKTVELKELGKDLDYLRQTNNGFEKEIAEMQGKLEGVELENLHLKDSVEILGGELNTTRNVNEQLTHKIGIDKEVLIQREMELSDAIEKLGMMQSENMELHRHVGDLQREWQAAKLTREELEKEVFDLSEDNTNQKEQIGSLKEANAKFESELAKLHEEIRACKVREENLASELFEKRNEVELHEDEAATLYGDFQYSTICAAVFKERVHELIGACERLEDKSASAAAAIVQLKERLDVLESENGGLKFKFAAYLPLIDSLRDNLTSLEYHVLTQTKILVAGDQVKQGDGLASDQHDRTGQELSEEDQNLVTAGEVSDLHGLQIMVKAVEKAVIEMERLSFEESLVASIKLEAAMKEIEKFRSTSGSTLMEDVQASRYFVMELEDKSSNLQQQKAEPEISQAREGIVMKDIPLDQVSECSSYDLAFGSSAMSRRGNGVSDDKMLKLWETTEKSNSRDQQINKEEMMAIAPTEEDITSHQTEAPEELKSEYPSSELQAEKELGVDKLEISKRFTDTREGNKKKILERLASDAQKLTNLQITVEDLKKKMEITNKNQKTKGIDFDTLQGQLQEVEETIMQLVGTNCKLTTKAEESPLPIEGKAAEELQDTGRVRKRRVSEQARRGSEKIGRLQLEVQRIQFALLKLDDENVVKGIGTDKRSARVRLRDYLHVSGKSSRGKKKAPCCACMRPTTKGD</sequence>
<proteinExistence type="inferred from homology"/>
<keyword evidence="7" id="KW-1185">Reference proteome</keyword>
<accession>A0A835IGJ3</accession>
<feature type="coiled-coil region" evidence="3">
    <location>
        <begin position="575"/>
        <end position="857"/>
    </location>
</feature>
<dbReference type="Gene3D" id="1.20.5.170">
    <property type="match status" value="1"/>
</dbReference>
<dbReference type="PANTHER" id="PTHR32258">
    <property type="entry name" value="PROTEIN NETWORKED 4A"/>
    <property type="match status" value="1"/>
</dbReference>
<dbReference type="GO" id="GO:0005886">
    <property type="term" value="C:plasma membrane"/>
    <property type="evidence" value="ECO:0007669"/>
    <property type="project" value="TreeGrafter"/>
</dbReference>
<feature type="region of interest" description="Disordered" evidence="4">
    <location>
        <begin position="111"/>
        <end position="155"/>
    </location>
</feature>
<feature type="domain" description="NAB" evidence="5">
    <location>
        <begin position="13"/>
        <end position="92"/>
    </location>
</feature>
<protein>
    <recommendedName>
        <fullName evidence="5">NAB domain-containing protein</fullName>
    </recommendedName>
</protein>